<keyword evidence="3" id="KW-0045">Antibiotic biosynthesis</keyword>
<proteinExistence type="predicted"/>
<comment type="cofactor">
    <cofactor evidence="1">
        <name>Fe(2+)</name>
        <dbReference type="ChEBI" id="CHEBI:29033"/>
    </cofactor>
</comment>
<dbReference type="SUPFAM" id="SSF51197">
    <property type="entry name" value="Clavaminate synthase-like"/>
    <property type="match status" value="1"/>
</dbReference>
<evidence type="ECO:0000256" key="2">
    <source>
        <dbReference type="ARBA" id="ARBA00023002"/>
    </source>
</evidence>
<evidence type="ECO:0000313" key="6">
    <source>
        <dbReference type="Proteomes" id="UP000199035"/>
    </source>
</evidence>
<protein>
    <submittedName>
        <fullName evidence="5">Taurine catabolism dioxygenase TauD, TfdA family</fullName>
    </submittedName>
</protein>
<dbReference type="GO" id="GO:0017000">
    <property type="term" value="P:antibiotic biosynthetic process"/>
    <property type="evidence" value="ECO:0007669"/>
    <property type="project" value="UniProtKB-KW"/>
</dbReference>
<dbReference type="PANTHER" id="PTHR10696:SF56">
    <property type="entry name" value="TAUD_TFDA-LIKE DOMAIN-CONTAINING PROTEIN"/>
    <property type="match status" value="1"/>
</dbReference>
<dbReference type="RefSeq" id="WP_092690591.1">
    <property type="nucleotide sequence ID" value="NZ_FNPK01000012.1"/>
</dbReference>
<accession>A0A1H3KFY7</accession>
<dbReference type="Pfam" id="PF02668">
    <property type="entry name" value="TauD"/>
    <property type="match status" value="1"/>
</dbReference>
<evidence type="ECO:0000256" key="3">
    <source>
        <dbReference type="ARBA" id="ARBA00023194"/>
    </source>
</evidence>
<sequence>MPNVVLSNDFYANFKDWLEISNTPMEIYKNLLEKEDFMFLIDSLKKMLINEKFIVLQNTPFSTAKQLEAFVYFFGEYYGNIEYTGIKVDCSYTGCASHQLTLHNDDAIDLEKQPNIGFIQVITEDPVFDVENGIVVIRELIGKLKYDAPELLDELMTHEVSFRSLGINYESMDKKVIEIKKPILYLEDNQYKVRFDLDRIKYHYQSTNEIQAYSESKMIYDFLKHCNEIKKSIFLKKGDILIFDNKSTLHDRTECSIGIDIGSRIFSREIFVSFAI</sequence>
<dbReference type="STRING" id="595670.SAMN05421643_11267"/>
<dbReference type="Proteomes" id="UP000199035">
    <property type="component" value="Unassembled WGS sequence"/>
</dbReference>
<keyword evidence="6" id="KW-1185">Reference proteome</keyword>
<feature type="domain" description="TauD/TfdA-like" evidence="4">
    <location>
        <begin position="42"/>
        <end position="254"/>
    </location>
</feature>
<evidence type="ECO:0000256" key="1">
    <source>
        <dbReference type="ARBA" id="ARBA00001954"/>
    </source>
</evidence>
<evidence type="ECO:0000313" key="5">
    <source>
        <dbReference type="EMBL" id="SDY51081.1"/>
    </source>
</evidence>
<organism evidence="5 6">
    <name type="scientific">Acinetobacter kyonggiensis</name>
    <dbReference type="NCBI Taxonomy" id="595670"/>
    <lineage>
        <taxon>Bacteria</taxon>
        <taxon>Pseudomonadati</taxon>
        <taxon>Pseudomonadota</taxon>
        <taxon>Gammaproteobacteria</taxon>
        <taxon>Moraxellales</taxon>
        <taxon>Moraxellaceae</taxon>
        <taxon>Acinetobacter</taxon>
    </lineage>
</organism>
<dbReference type="GO" id="GO:0016706">
    <property type="term" value="F:2-oxoglutarate-dependent dioxygenase activity"/>
    <property type="evidence" value="ECO:0007669"/>
    <property type="project" value="UniProtKB-ARBA"/>
</dbReference>
<name>A0A1H3KFY7_9GAMM</name>
<gene>
    <name evidence="5" type="ORF">SAMN05421643_11267</name>
</gene>
<dbReference type="InterPro" id="IPR050411">
    <property type="entry name" value="AlphaKG_dependent_hydroxylases"/>
</dbReference>
<dbReference type="Gene3D" id="3.60.130.10">
    <property type="entry name" value="Clavaminate synthase-like"/>
    <property type="match status" value="1"/>
</dbReference>
<dbReference type="InterPro" id="IPR003819">
    <property type="entry name" value="TauD/TfdA-like"/>
</dbReference>
<reference evidence="6" key="1">
    <citation type="submission" date="2016-10" db="EMBL/GenBank/DDBJ databases">
        <authorList>
            <person name="Varghese N."/>
            <person name="Submissions S."/>
        </authorList>
    </citation>
    <scope>NUCLEOTIDE SEQUENCE [LARGE SCALE GENOMIC DNA]</scope>
    <source>
        <strain evidence="6">ANC 5109</strain>
    </source>
</reference>
<dbReference type="EMBL" id="FNPK01000012">
    <property type="protein sequence ID" value="SDY51081.1"/>
    <property type="molecule type" value="Genomic_DNA"/>
</dbReference>
<dbReference type="InterPro" id="IPR042098">
    <property type="entry name" value="TauD-like_sf"/>
</dbReference>
<evidence type="ECO:0000259" key="4">
    <source>
        <dbReference type="Pfam" id="PF02668"/>
    </source>
</evidence>
<keyword evidence="5" id="KW-0223">Dioxygenase</keyword>
<dbReference type="AlphaFoldDB" id="A0A1H3KFY7"/>
<dbReference type="PANTHER" id="PTHR10696">
    <property type="entry name" value="GAMMA-BUTYROBETAINE HYDROXYLASE-RELATED"/>
    <property type="match status" value="1"/>
</dbReference>
<keyword evidence="2" id="KW-0560">Oxidoreductase</keyword>